<evidence type="ECO:0000256" key="1">
    <source>
        <dbReference type="ARBA" id="ARBA00004830"/>
    </source>
</evidence>
<dbReference type="SUPFAM" id="SSF69336">
    <property type="entry name" value="Alpha subunit of glutamate synthase, C-terminal domain"/>
    <property type="match status" value="1"/>
</dbReference>
<dbReference type="PANTHER" id="PTHR39673">
    <property type="entry name" value="TUNGSTEN FORMYLMETHANOFURAN DEHYDROGENASE, SUBUNIT C (FWDC)"/>
    <property type="match status" value="1"/>
</dbReference>
<gene>
    <name evidence="4" type="ORF">ENT99_03335</name>
</gene>
<dbReference type="Gene3D" id="2.160.20.60">
    <property type="entry name" value="Glutamate synthase, alpha subunit, C-terminal domain"/>
    <property type="match status" value="1"/>
</dbReference>
<comment type="caution">
    <text evidence="4">The sequence shown here is derived from an EMBL/GenBank/DDBJ whole genome shotgun (WGS) entry which is preliminary data.</text>
</comment>
<dbReference type="EC" id="1.2.7.12" evidence="2"/>
<dbReference type="GO" id="GO:0019386">
    <property type="term" value="P:methanogenesis, from carbon dioxide"/>
    <property type="evidence" value="ECO:0007669"/>
    <property type="project" value="UniProtKB-UniPathway"/>
</dbReference>
<dbReference type="PANTHER" id="PTHR39673:SF5">
    <property type="entry name" value="TUNGSTEN-CONTAINING FORMYLMETHANOFURAN DEHYDROGENASE 2 SUBUNIT C"/>
    <property type="match status" value="1"/>
</dbReference>
<proteinExistence type="predicted"/>
<comment type="catalytic activity">
    <reaction evidence="3">
        <text>N-formylmethanofuran + 2 oxidized [2Fe-2S]-[ferredoxin] + H2O = methanofuran + 2 reduced [2Fe-2S]-[ferredoxin] + CO2 + H(+)</text>
        <dbReference type="Rhea" id="RHEA:19841"/>
        <dbReference type="Rhea" id="RHEA-COMP:10000"/>
        <dbReference type="Rhea" id="RHEA-COMP:10001"/>
        <dbReference type="ChEBI" id="CHEBI:15377"/>
        <dbReference type="ChEBI" id="CHEBI:15378"/>
        <dbReference type="ChEBI" id="CHEBI:16526"/>
        <dbReference type="ChEBI" id="CHEBI:33737"/>
        <dbReference type="ChEBI" id="CHEBI:33738"/>
        <dbReference type="ChEBI" id="CHEBI:57727"/>
        <dbReference type="ChEBI" id="CHEBI:58151"/>
        <dbReference type="EC" id="1.2.7.12"/>
    </reaction>
</comment>
<dbReference type="InterPro" id="IPR036485">
    <property type="entry name" value="Glu_synth_asu_C_sf"/>
</dbReference>
<dbReference type="GO" id="GO:0018493">
    <property type="term" value="F:formylmethanofuran dehydrogenase activity"/>
    <property type="evidence" value="ECO:0007669"/>
    <property type="project" value="UniProtKB-EC"/>
</dbReference>
<name>A0A832AQY5_9CREN</name>
<dbReference type="GO" id="GO:0046914">
    <property type="term" value="F:transition metal ion binding"/>
    <property type="evidence" value="ECO:0007669"/>
    <property type="project" value="InterPro"/>
</dbReference>
<reference evidence="4" key="1">
    <citation type="journal article" date="2020" name="mSystems">
        <title>Genome- and Community-Level Interaction Insights into Carbon Utilization and Element Cycling Functions of Hydrothermarchaeota in Hydrothermal Sediment.</title>
        <authorList>
            <person name="Zhou Z."/>
            <person name="Liu Y."/>
            <person name="Xu W."/>
            <person name="Pan J."/>
            <person name="Luo Z.H."/>
            <person name="Li M."/>
        </authorList>
    </citation>
    <scope>NUCLEOTIDE SEQUENCE</scope>
    <source>
        <strain evidence="4">SpSt-629</strain>
    </source>
</reference>
<dbReference type="AlphaFoldDB" id="A0A832AQY5"/>
<protein>
    <recommendedName>
        <fullName evidence="2">formylmethanofuran dehydrogenase</fullName>
        <ecNumber evidence="2">1.2.7.12</ecNumber>
    </recommendedName>
</protein>
<accession>A0A832AQY5</accession>
<dbReference type="EMBL" id="DTAU01000058">
    <property type="protein sequence ID" value="HFQ78720.1"/>
    <property type="molecule type" value="Genomic_DNA"/>
</dbReference>
<evidence type="ECO:0000313" key="4">
    <source>
        <dbReference type="EMBL" id="HFQ78720.1"/>
    </source>
</evidence>
<evidence type="ECO:0000256" key="3">
    <source>
        <dbReference type="ARBA" id="ARBA00048228"/>
    </source>
</evidence>
<sequence>MFNRGEGMSYILKLRSKPNVLTDARNISPDKFVNKKLDEIRNLKIIEGGLPITLDTLFDIDGPSVAPQETKNMEITINNSNDKLCFIGYKMSNGRIIIRGDVGHFIGYKMKGGNITIYGNVRNYLGAKMVNGNIEVHGNVMHRVGSKLHGERPGKGMKGGTIHIHGNAGAEIGWGMKGGTIVVDGSSGNLVGTDMLGGTVIIKGSSGVYPGLRMIGGRIVIGGHIPSILPSFYIDSLVSSLKVKGVVFFKPFATFIGDVLVGGRGFLQISYEDNKHIVDTYKQLVEETI</sequence>
<dbReference type="UniPathway" id="UPA00640">
    <property type="reaction ID" value="UER00692"/>
</dbReference>
<comment type="pathway">
    <text evidence="1">One-carbon metabolism; methanogenesis from CO(2); 5,10-methenyl-5,6,7,8-tetrahydromethanopterin from CO(2): step 1/3.</text>
</comment>
<organism evidence="4">
    <name type="scientific">Ignisphaera aggregans</name>
    <dbReference type="NCBI Taxonomy" id="334771"/>
    <lineage>
        <taxon>Archaea</taxon>
        <taxon>Thermoproteota</taxon>
        <taxon>Thermoprotei</taxon>
        <taxon>Desulfurococcales</taxon>
        <taxon>Desulfurococcaceae</taxon>
        <taxon>Ignisphaera</taxon>
    </lineage>
</organism>
<dbReference type="InterPro" id="IPR017550">
    <property type="entry name" value="Formylmethanofuran_DH_suC"/>
</dbReference>
<dbReference type="NCBIfam" id="TIGR03122">
    <property type="entry name" value="one_C_dehyd_C"/>
    <property type="match status" value="1"/>
</dbReference>
<evidence type="ECO:0000256" key="2">
    <source>
        <dbReference type="ARBA" id="ARBA00012692"/>
    </source>
</evidence>